<dbReference type="EMBL" id="JBJQND010000004">
    <property type="protein sequence ID" value="KAL3879070.1"/>
    <property type="molecule type" value="Genomic_DNA"/>
</dbReference>
<dbReference type="Proteomes" id="UP001634394">
    <property type="component" value="Unassembled WGS sequence"/>
</dbReference>
<reference evidence="2 3" key="1">
    <citation type="submission" date="2024-11" db="EMBL/GenBank/DDBJ databases">
        <title>Chromosome-level genome assembly of the freshwater bivalve Anodonta woodiana.</title>
        <authorList>
            <person name="Chen X."/>
        </authorList>
    </citation>
    <scope>NUCLEOTIDE SEQUENCE [LARGE SCALE GENOMIC DNA]</scope>
    <source>
        <strain evidence="2">MN2024</strain>
        <tissue evidence="2">Gills</tissue>
    </source>
</reference>
<gene>
    <name evidence="1" type="ORF">ACJMK2_031383</name>
    <name evidence="2" type="ORF">ACJMK2_031384</name>
</gene>
<keyword evidence="3" id="KW-1185">Reference proteome</keyword>
<proteinExistence type="predicted"/>
<dbReference type="EMBL" id="JBJQND010000004">
    <property type="protein sequence ID" value="KAL3879069.1"/>
    <property type="molecule type" value="Genomic_DNA"/>
</dbReference>
<accession>A0ABD3X2K8</accession>
<protein>
    <submittedName>
        <fullName evidence="2">Uncharacterized protein</fullName>
    </submittedName>
</protein>
<evidence type="ECO:0000313" key="2">
    <source>
        <dbReference type="EMBL" id="KAL3879070.1"/>
    </source>
</evidence>
<organism evidence="2 3">
    <name type="scientific">Sinanodonta woodiana</name>
    <name type="common">Chinese pond mussel</name>
    <name type="synonym">Anodonta woodiana</name>
    <dbReference type="NCBI Taxonomy" id="1069815"/>
    <lineage>
        <taxon>Eukaryota</taxon>
        <taxon>Metazoa</taxon>
        <taxon>Spiralia</taxon>
        <taxon>Lophotrochozoa</taxon>
        <taxon>Mollusca</taxon>
        <taxon>Bivalvia</taxon>
        <taxon>Autobranchia</taxon>
        <taxon>Heteroconchia</taxon>
        <taxon>Palaeoheterodonta</taxon>
        <taxon>Unionida</taxon>
        <taxon>Unionoidea</taxon>
        <taxon>Unionidae</taxon>
        <taxon>Unioninae</taxon>
        <taxon>Sinanodonta</taxon>
    </lineage>
</organism>
<sequence>MNSNLSEDKKNQNNINKFIAVMIIAGKVNFIVAEVDKDSEVSEVRPDENEVVKDELDEVKVDQDEVVKDEVVKDEQVEFVIINDNIFPGLTAG</sequence>
<evidence type="ECO:0000313" key="3">
    <source>
        <dbReference type="Proteomes" id="UP001634394"/>
    </source>
</evidence>
<evidence type="ECO:0000313" key="1">
    <source>
        <dbReference type="EMBL" id="KAL3879069.1"/>
    </source>
</evidence>
<name>A0ABD3X2K8_SINWO</name>
<dbReference type="AlphaFoldDB" id="A0ABD3X2K8"/>
<comment type="caution">
    <text evidence="2">The sequence shown here is derived from an EMBL/GenBank/DDBJ whole genome shotgun (WGS) entry which is preliminary data.</text>
</comment>